<reference evidence="2" key="2">
    <citation type="submission" date="2016-05" db="EMBL/GenBank/DDBJ databases">
        <title>Comparative analysis highlights variable genome content of wheat rusts and divergence of the mating loci.</title>
        <authorList>
            <person name="Cuomo C.A."/>
            <person name="Bakkeren G."/>
            <person name="Szabo L."/>
            <person name="Khalil H."/>
            <person name="Joly D."/>
            <person name="Goldberg J."/>
            <person name="Young S."/>
            <person name="Zeng Q."/>
            <person name="Fellers J."/>
        </authorList>
    </citation>
    <scope>NUCLEOTIDE SEQUENCE [LARGE SCALE GENOMIC DNA]</scope>
    <source>
        <strain evidence="2">1-1 BBBD Race 1</strain>
    </source>
</reference>
<feature type="compositionally biased region" description="Acidic residues" evidence="1">
    <location>
        <begin position="42"/>
        <end position="60"/>
    </location>
</feature>
<evidence type="ECO:0000313" key="3">
    <source>
        <dbReference type="EnsemblFungi" id="PTTG_26727-t43_1-p1"/>
    </source>
</evidence>
<proteinExistence type="predicted"/>
<feature type="compositionally biased region" description="Polar residues" evidence="1">
    <location>
        <begin position="1"/>
        <end position="12"/>
    </location>
</feature>
<dbReference type="VEuPathDB" id="FungiDB:PTTG_26727"/>
<reference evidence="3 4" key="3">
    <citation type="journal article" date="2017" name="G3 (Bethesda)">
        <title>Comparative analysis highlights variable genome content of wheat rusts and divergence of the mating loci.</title>
        <authorList>
            <person name="Cuomo C.A."/>
            <person name="Bakkeren G."/>
            <person name="Khalil H.B."/>
            <person name="Panwar V."/>
            <person name="Joly D."/>
            <person name="Linning R."/>
            <person name="Sakthikumar S."/>
            <person name="Song X."/>
            <person name="Adiconis X."/>
            <person name="Fan L."/>
            <person name="Goldberg J.M."/>
            <person name="Levin J.Z."/>
            <person name="Young S."/>
            <person name="Zeng Q."/>
            <person name="Anikster Y."/>
            <person name="Bruce M."/>
            <person name="Wang M."/>
            <person name="Yin C."/>
            <person name="McCallum B."/>
            <person name="Szabo L.J."/>
            <person name="Hulbert S."/>
            <person name="Chen X."/>
            <person name="Fellers J.P."/>
        </authorList>
    </citation>
    <scope>NUCLEOTIDE SEQUENCE</scope>
    <source>
        <strain evidence="3">isolate 1-1 / race 1 (BBBD)</strain>
        <strain evidence="4">Isolate 1-1 / race 1 (BBBD)</strain>
    </source>
</reference>
<evidence type="ECO:0000313" key="4">
    <source>
        <dbReference type="Proteomes" id="UP000005240"/>
    </source>
</evidence>
<dbReference type="AlphaFoldDB" id="A0A180GT72"/>
<dbReference type="EnsemblFungi" id="PTTG_26727-t43_1">
    <property type="protein sequence ID" value="PTTG_26727-t43_1-p1"/>
    <property type="gene ID" value="PTTG_26727"/>
</dbReference>
<name>A0A180GT72_PUCT1</name>
<feature type="compositionally biased region" description="Basic and acidic residues" evidence="1">
    <location>
        <begin position="61"/>
        <end position="79"/>
    </location>
</feature>
<keyword evidence="4" id="KW-1185">Reference proteome</keyword>
<feature type="non-terminal residue" evidence="2">
    <location>
        <position position="79"/>
    </location>
</feature>
<reference evidence="3" key="4">
    <citation type="submission" date="2025-05" db="UniProtKB">
        <authorList>
            <consortium name="EnsemblFungi"/>
        </authorList>
    </citation>
    <scope>IDENTIFICATION</scope>
    <source>
        <strain evidence="3">isolate 1-1 / race 1 (BBBD)</strain>
    </source>
</reference>
<evidence type="ECO:0000256" key="1">
    <source>
        <dbReference type="SAM" id="MobiDB-lite"/>
    </source>
</evidence>
<gene>
    <name evidence="2" type="ORF">PTTG_26727</name>
</gene>
<protein>
    <submittedName>
        <fullName evidence="2 3">Uncharacterized protein</fullName>
    </submittedName>
</protein>
<sequence length="79" mass="9101">MSQNALPLTQIASPARSDDAVDPEILKLTQEMIQAQKKEEKEQAEEKEDEKEDEDDDDESIERPKKNPDEIYNDLKAEI</sequence>
<evidence type="ECO:0000313" key="2">
    <source>
        <dbReference type="EMBL" id="OAV95173.1"/>
    </source>
</evidence>
<organism evidence="2">
    <name type="scientific">Puccinia triticina (isolate 1-1 / race 1 (BBBD))</name>
    <name type="common">Brown leaf rust fungus</name>
    <dbReference type="NCBI Taxonomy" id="630390"/>
    <lineage>
        <taxon>Eukaryota</taxon>
        <taxon>Fungi</taxon>
        <taxon>Dikarya</taxon>
        <taxon>Basidiomycota</taxon>
        <taxon>Pucciniomycotina</taxon>
        <taxon>Pucciniomycetes</taxon>
        <taxon>Pucciniales</taxon>
        <taxon>Pucciniaceae</taxon>
        <taxon>Puccinia</taxon>
    </lineage>
</organism>
<dbReference type="EMBL" id="ADAS02000031">
    <property type="protein sequence ID" value="OAV95173.1"/>
    <property type="molecule type" value="Genomic_DNA"/>
</dbReference>
<accession>A0A180GT72</accession>
<reference evidence="2" key="1">
    <citation type="submission" date="2009-11" db="EMBL/GenBank/DDBJ databases">
        <authorList>
            <consortium name="The Broad Institute Genome Sequencing Platform"/>
            <person name="Ward D."/>
            <person name="Feldgarden M."/>
            <person name="Earl A."/>
            <person name="Young S.K."/>
            <person name="Zeng Q."/>
            <person name="Koehrsen M."/>
            <person name="Alvarado L."/>
            <person name="Berlin A."/>
            <person name="Bochicchio J."/>
            <person name="Borenstein D."/>
            <person name="Chapman S.B."/>
            <person name="Chen Z."/>
            <person name="Engels R."/>
            <person name="Freedman E."/>
            <person name="Gellesch M."/>
            <person name="Goldberg J."/>
            <person name="Griggs A."/>
            <person name="Gujja S."/>
            <person name="Heilman E."/>
            <person name="Heiman D."/>
            <person name="Hepburn T."/>
            <person name="Howarth C."/>
            <person name="Jen D."/>
            <person name="Larson L."/>
            <person name="Lewis B."/>
            <person name="Mehta T."/>
            <person name="Park D."/>
            <person name="Pearson M."/>
            <person name="Roberts A."/>
            <person name="Saif S."/>
            <person name="Shea T."/>
            <person name="Shenoy N."/>
            <person name="Sisk P."/>
            <person name="Stolte C."/>
            <person name="Sykes S."/>
            <person name="Thomson T."/>
            <person name="Walk T."/>
            <person name="White J."/>
            <person name="Yandava C."/>
            <person name="Izard J."/>
            <person name="Baranova O.V."/>
            <person name="Blanton J.M."/>
            <person name="Tanner A.C."/>
            <person name="Dewhirst F.E."/>
            <person name="Haas B."/>
            <person name="Nusbaum C."/>
            <person name="Birren B."/>
        </authorList>
    </citation>
    <scope>NUCLEOTIDE SEQUENCE [LARGE SCALE GENOMIC DNA]</scope>
    <source>
        <strain evidence="2">1-1 BBBD Race 1</strain>
    </source>
</reference>
<feature type="region of interest" description="Disordered" evidence="1">
    <location>
        <begin position="1"/>
        <end position="79"/>
    </location>
</feature>
<dbReference type="Proteomes" id="UP000005240">
    <property type="component" value="Unassembled WGS sequence"/>
</dbReference>